<reference evidence="2 3" key="1">
    <citation type="journal article" date="2016" name="Mol. Biol. Evol.">
        <title>Comparative Genomics of Early-Diverging Mushroom-Forming Fungi Provides Insights into the Origins of Lignocellulose Decay Capabilities.</title>
        <authorList>
            <person name="Nagy L.G."/>
            <person name="Riley R."/>
            <person name="Tritt A."/>
            <person name="Adam C."/>
            <person name="Daum C."/>
            <person name="Floudas D."/>
            <person name="Sun H."/>
            <person name="Yadav J.S."/>
            <person name="Pangilinan J."/>
            <person name="Larsson K.H."/>
            <person name="Matsuura K."/>
            <person name="Barry K."/>
            <person name="Labutti K."/>
            <person name="Kuo R."/>
            <person name="Ohm R.A."/>
            <person name="Bhattacharya S.S."/>
            <person name="Shirouzu T."/>
            <person name="Yoshinaga Y."/>
            <person name="Martin F.M."/>
            <person name="Grigoriev I.V."/>
            <person name="Hibbett D.S."/>
        </authorList>
    </citation>
    <scope>NUCLEOTIDE SEQUENCE [LARGE SCALE GENOMIC DNA]</scope>
    <source>
        <strain evidence="2 3">L-15889</strain>
    </source>
</reference>
<evidence type="ECO:0000313" key="3">
    <source>
        <dbReference type="Proteomes" id="UP000076727"/>
    </source>
</evidence>
<evidence type="ECO:0000313" key="2">
    <source>
        <dbReference type="EMBL" id="KZT73730.1"/>
    </source>
</evidence>
<dbReference type="Proteomes" id="UP000076727">
    <property type="component" value="Unassembled WGS sequence"/>
</dbReference>
<gene>
    <name evidence="2" type="ORF">DAEQUDRAFT_721180</name>
</gene>
<protein>
    <submittedName>
        <fullName evidence="2">Uncharacterized protein</fullName>
    </submittedName>
</protein>
<dbReference type="EMBL" id="KV429035">
    <property type="protein sequence ID" value="KZT73730.1"/>
    <property type="molecule type" value="Genomic_DNA"/>
</dbReference>
<proteinExistence type="predicted"/>
<evidence type="ECO:0000256" key="1">
    <source>
        <dbReference type="SAM" id="MobiDB-lite"/>
    </source>
</evidence>
<sequence length="77" mass="8078">MVSQKSFSPATTPQSSQTTESSYLQNKMAGPSTAIGCSNTSTTANQNPCMYPACACSEPPRNDLPGYPLSAAWVSEV</sequence>
<feature type="compositionally biased region" description="Low complexity" evidence="1">
    <location>
        <begin position="1"/>
        <end position="22"/>
    </location>
</feature>
<keyword evidence="3" id="KW-1185">Reference proteome</keyword>
<name>A0A165TP15_9APHY</name>
<organism evidence="2 3">
    <name type="scientific">Daedalea quercina L-15889</name>
    <dbReference type="NCBI Taxonomy" id="1314783"/>
    <lineage>
        <taxon>Eukaryota</taxon>
        <taxon>Fungi</taxon>
        <taxon>Dikarya</taxon>
        <taxon>Basidiomycota</taxon>
        <taxon>Agaricomycotina</taxon>
        <taxon>Agaricomycetes</taxon>
        <taxon>Polyporales</taxon>
        <taxon>Fomitopsis</taxon>
    </lineage>
</organism>
<dbReference type="AlphaFoldDB" id="A0A165TP15"/>
<accession>A0A165TP15</accession>
<feature type="region of interest" description="Disordered" evidence="1">
    <location>
        <begin position="1"/>
        <end position="25"/>
    </location>
</feature>